<gene>
    <name evidence="1" type="ORF">L2E82_24915</name>
</gene>
<proteinExistence type="predicted"/>
<reference evidence="2" key="1">
    <citation type="journal article" date="2022" name="Mol. Ecol. Resour.">
        <title>The genomes of chicory, endive, great burdock and yacon provide insights into Asteraceae palaeo-polyploidization history and plant inulin production.</title>
        <authorList>
            <person name="Fan W."/>
            <person name="Wang S."/>
            <person name="Wang H."/>
            <person name="Wang A."/>
            <person name="Jiang F."/>
            <person name="Liu H."/>
            <person name="Zhao H."/>
            <person name="Xu D."/>
            <person name="Zhang Y."/>
        </authorList>
    </citation>
    <scope>NUCLEOTIDE SEQUENCE [LARGE SCALE GENOMIC DNA]</scope>
    <source>
        <strain evidence="2">cv. Punajuju</strain>
    </source>
</reference>
<keyword evidence="2" id="KW-1185">Reference proteome</keyword>
<name>A0ACB9E2H1_CICIN</name>
<evidence type="ECO:0000313" key="2">
    <source>
        <dbReference type="Proteomes" id="UP001055811"/>
    </source>
</evidence>
<reference evidence="1 2" key="2">
    <citation type="journal article" date="2022" name="Mol. Ecol. Resour.">
        <title>The genomes of chicory, endive, great burdock and yacon provide insights into Asteraceae paleo-polyploidization history and plant inulin production.</title>
        <authorList>
            <person name="Fan W."/>
            <person name="Wang S."/>
            <person name="Wang H."/>
            <person name="Wang A."/>
            <person name="Jiang F."/>
            <person name="Liu H."/>
            <person name="Zhao H."/>
            <person name="Xu D."/>
            <person name="Zhang Y."/>
        </authorList>
    </citation>
    <scope>NUCLEOTIDE SEQUENCE [LARGE SCALE GENOMIC DNA]</scope>
    <source>
        <strain evidence="2">cv. Punajuju</strain>
        <tissue evidence="1">Leaves</tissue>
    </source>
</reference>
<dbReference type="EMBL" id="CM042012">
    <property type="protein sequence ID" value="KAI3752875.1"/>
    <property type="molecule type" value="Genomic_DNA"/>
</dbReference>
<protein>
    <submittedName>
        <fullName evidence="1">Uncharacterized protein</fullName>
    </submittedName>
</protein>
<accession>A0ACB9E2H1</accession>
<dbReference type="Proteomes" id="UP001055811">
    <property type="component" value="Linkage Group LG04"/>
</dbReference>
<evidence type="ECO:0000313" key="1">
    <source>
        <dbReference type="EMBL" id="KAI3752875.1"/>
    </source>
</evidence>
<sequence length="174" mass="20206">MGGLLIRAVNQAHQRWAEKKVARLRESSYGVHLWNKQSRRFRIEEESIMARLIFDNYYREEERPERKRGLKEIHRQASKWRLLKRVTAVAMVVVVEGGATVNLEHLVDIASTEYLMNTGELVMAETRKEPLSLSLNLSLSYDNNRMDSSAFQVISPSLSRPTISSRDLGFYPRR</sequence>
<organism evidence="1 2">
    <name type="scientific">Cichorium intybus</name>
    <name type="common">Chicory</name>
    <dbReference type="NCBI Taxonomy" id="13427"/>
    <lineage>
        <taxon>Eukaryota</taxon>
        <taxon>Viridiplantae</taxon>
        <taxon>Streptophyta</taxon>
        <taxon>Embryophyta</taxon>
        <taxon>Tracheophyta</taxon>
        <taxon>Spermatophyta</taxon>
        <taxon>Magnoliopsida</taxon>
        <taxon>eudicotyledons</taxon>
        <taxon>Gunneridae</taxon>
        <taxon>Pentapetalae</taxon>
        <taxon>asterids</taxon>
        <taxon>campanulids</taxon>
        <taxon>Asterales</taxon>
        <taxon>Asteraceae</taxon>
        <taxon>Cichorioideae</taxon>
        <taxon>Cichorieae</taxon>
        <taxon>Cichoriinae</taxon>
        <taxon>Cichorium</taxon>
    </lineage>
</organism>
<comment type="caution">
    <text evidence="1">The sequence shown here is derived from an EMBL/GenBank/DDBJ whole genome shotgun (WGS) entry which is preliminary data.</text>
</comment>